<evidence type="ECO:0000313" key="3">
    <source>
        <dbReference type="Proteomes" id="UP000561326"/>
    </source>
</evidence>
<protein>
    <submittedName>
        <fullName evidence="2">WGxxGxxG-CTERM domain-containing protein</fullName>
    </submittedName>
</protein>
<dbReference type="OrthoDB" id="10004568at2"/>
<reference evidence="2 3" key="1">
    <citation type="submission" date="2020-04" db="EMBL/GenBank/DDBJ databases">
        <authorList>
            <person name="Hitch T.C.A."/>
            <person name="Wylensek D."/>
            <person name="Clavel T."/>
        </authorList>
    </citation>
    <scope>NUCLEOTIDE SEQUENCE [LARGE SCALE GENOMIC DNA]</scope>
    <source>
        <strain evidence="2 3">WB01_D5_05</strain>
    </source>
</reference>
<dbReference type="RefSeq" id="WP_021620762.1">
    <property type="nucleotide sequence ID" value="NZ_CABKST010000103.1"/>
</dbReference>
<evidence type="ECO:0000313" key="2">
    <source>
        <dbReference type="EMBL" id="NME98035.1"/>
    </source>
</evidence>
<comment type="caution">
    <text evidence="2">The sequence shown here is derived from an EMBL/GenBank/DDBJ whole genome shotgun (WGS) entry which is preliminary data.</text>
</comment>
<proteinExistence type="predicted"/>
<keyword evidence="1" id="KW-0732">Signal</keyword>
<feature type="signal peptide" evidence="1">
    <location>
        <begin position="1"/>
        <end position="24"/>
    </location>
</feature>
<gene>
    <name evidence="2" type="ORF">HF838_07150</name>
</gene>
<organism evidence="2 3">
    <name type="scientific">Aneurinibacillus aneurinilyticus</name>
    <name type="common">Bacillus aneurinolyticus</name>
    <dbReference type="NCBI Taxonomy" id="1391"/>
    <lineage>
        <taxon>Bacteria</taxon>
        <taxon>Bacillati</taxon>
        <taxon>Bacillota</taxon>
        <taxon>Bacilli</taxon>
        <taxon>Bacillales</taxon>
        <taxon>Paenibacillaceae</taxon>
        <taxon>Aneurinibacillus group</taxon>
        <taxon>Aneurinibacillus</taxon>
    </lineage>
</organism>
<dbReference type="GeneID" id="92838583"/>
<dbReference type="EMBL" id="JABAGO010000009">
    <property type="protein sequence ID" value="NME98035.1"/>
    <property type="molecule type" value="Genomic_DNA"/>
</dbReference>
<accession>A0A848CQQ5</accession>
<name>A0A848CQQ5_ANEAE</name>
<dbReference type="NCBIfam" id="NF041742">
    <property type="entry name" value="WGxxGxxG_fam"/>
    <property type="match status" value="1"/>
</dbReference>
<dbReference type="NCBIfam" id="NF038039">
    <property type="entry name" value="WGxxGxxG-CTERM"/>
    <property type="match status" value="1"/>
</dbReference>
<sequence length="88" mass="9622">MLKKLRIVLMAFMLTTVLGTQAFAETAGVDGHPRTNTNTYQGTHTNTYRTTATDGAYRGNNWGWIGLLGLAGLAGLRGRNKDPEPDRK</sequence>
<dbReference type="AlphaFoldDB" id="A0A848CQQ5"/>
<feature type="chain" id="PRO_5032441594" evidence="1">
    <location>
        <begin position="25"/>
        <end position="88"/>
    </location>
</feature>
<dbReference type="Proteomes" id="UP000561326">
    <property type="component" value="Unassembled WGS sequence"/>
</dbReference>
<evidence type="ECO:0000256" key="1">
    <source>
        <dbReference type="SAM" id="SignalP"/>
    </source>
</evidence>